<evidence type="ECO:0000313" key="6">
    <source>
        <dbReference type="EMBL" id="KAI1861045.1"/>
    </source>
</evidence>
<dbReference type="Pfam" id="PF00406">
    <property type="entry name" value="ADK"/>
    <property type="match status" value="1"/>
</dbReference>
<sequence length="334" mass="37622">MNNNGELDFFIQCLGLKEQPRNGWRRRGISDGESVADHTLMMLLMMLWKTEGLPAEDRLKALEMVIAHDLPEAIMGDYTPADKVPIDLDKLEPCLQALRYQKTHPDAQRLEDFQAHTEYLKDPALVALGRTAVEQWNLPRPRLEFIFLIGGPGVGKGTQCQLLSQQNTTACFSLGELLREEKDDAESQFKDFIERSFKEGVAVPGSLAMRILRGRIAGAADSGKSIVVLDGFPRSLKQLREFMAEISPKFCTLYLRCAPDVLSQRLETRAQSSSRTDDLDARVRSSRANRFEAESQALITELKKYPFREIDGSRPQNDVANDIQSCLQSMRADT</sequence>
<evidence type="ECO:0000313" key="7">
    <source>
        <dbReference type="Proteomes" id="UP000829685"/>
    </source>
</evidence>
<dbReference type="Gene3D" id="1.10.3210.10">
    <property type="entry name" value="Hypothetical protein af1432"/>
    <property type="match status" value="1"/>
</dbReference>
<feature type="domain" description="HD" evidence="5">
    <location>
        <begin position="16"/>
        <end position="84"/>
    </location>
</feature>
<keyword evidence="1 4" id="KW-0808">Transferase</keyword>
<comment type="caution">
    <text evidence="6">The sequence shown here is derived from an EMBL/GenBank/DDBJ whole genome shotgun (WGS) entry which is preliminary data.</text>
</comment>
<dbReference type="PROSITE" id="PS00113">
    <property type="entry name" value="ADENYLATE_KINASE"/>
    <property type="match status" value="1"/>
</dbReference>
<dbReference type="AlphaFoldDB" id="A0A9P9WFR3"/>
<dbReference type="InterPro" id="IPR027417">
    <property type="entry name" value="P-loop_NTPase"/>
</dbReference>
<dbReference type="InterPro" id="IPR006674">
    <property type="entry name" value="HD_domain"/>
</dbReference>
<accession>A0A9P9WFR3</accession>
<dbReference type="SUPFAM" id="SSF109604">
    <property type="entry name" value="HD-domain/PDEase-like"/>
    <property type="match status" value="1"/>
</dbReference>
<dbReference type="EMBL" id="JAFIMR010000030">
    <property type="protein sequence ID" value="KAI1861045.1"/>
    <property type="molecule type" value="Genomic_DNA"/>
</dbReference>
<dbReference type="GO" id="GO:0006139">
    <property type="term" value="P:nucleobase-containing compound metabolic process"/>
    <property type="evidence" value="ECO:0007669"/>
    <property type="project" value="InterPro"/>
</dbReference>
<name>A0A9P9WFR3_9PEZI</name>
<dbReference type="InterPro" id="IPR000850">
    <property type="entry name" value="Adenylat/UMP-CMP_kin"/>
</dbReference>
<dbReference type="GO" id="GO:0019205">
    <property type="term" value="F:nucleobase-containing compound kinase activity"/>
    <property type="evidence" value="ECO:0007669"/>
    <property type="project" value="InterPro"/>
</dbReference>
<dbReference type="GO" id="GO:0005524">
    <property type="term" value="F:ATP binding"/>
    <property type="evidence" value="ECO:0007669"/>
    <property type="project" value="InterPro"/>
</dbReference>
<protein>
    <recommendedName>
        <fullName evidence="5">HD domain-containing protein</fullName>
    </recommendedName>
</protein>
<evidence type="ECO:0000256" key="3">
    <source>
        <dbReference type="ARBA" id="ARBA00022777"/>
    </source>
</evidence>
<evidence type="ECO:0000256" key="4">
    <source>
        <dbReference type="RuleBase" id="RU003330"/>
    </source>
</evidence>
<comment type="similarity">
    <text evidence="4">Belongs to the adenylate kinase family.</text>
</comment>
<dbReference type="PANTHER" id="PTHR23359">
    <property type="entry name" value="NUCLEOTIDE KINASE"/>
    <property type="match status" value="1"/>
</dbReference>
<proteinExistence type="inferred from homology"/>
<evidence type="ECO:0000256" key="1">
    <source>
        <dbReference type="ARBA" id="ARBA00022679"/>
    </source>
</evidence>
<dbReference type="InterPro" id="IPR033690">
    <property type="entry name" value="Adenylat_kinase_CS"/>
</dbReference>
<dbReference type="Pfam" id="PF13023">
    <property type="entry name" value="HD_3"/>
    <property type="match status" value="1"/>
</dbReference>
<evidence type="ECO:0000256" key="2">
    <source>
        <dbReference type="ARBA" id="ARBA00022741"/>
    </source>
</evidence>
<dbReference type="CDD" id="cd01428">
    <property type="entry name" value="ADK"/>
    <property type="match status" value="1"/>
</dbReference>
<organism evidence="6 7">
    <name type="scientific">Neoarthrinium moseri</name>
    <dbReference type="NCBI Taxonomy" id="1658444"/>
    <lineage>
        <taxon>Eukaryota</taxon>
        <taxon>Fungi</taxon>
        <taxon>Dikarya</taxon>
        <taxon>Ascomycota</taxon>
        <taxon>Pezizomycotina</taxon>
        <taxon>Sordariomycetes</taxon>
        <taxon>Xylariomycetidae</taxon>
        <taxon>Amphisphaeriales</taxon>
        <taxon>Apiosporaceae</taxon>
        <taxon>Neoarthrinium</taxon>
    </lineage>
</organism>
<dbReference type="Gene3D" id="3.40.50.300">
    <property type="entry name" value="P-loop containing nucleotide triphosphate hydrolases"/>
    <property type="match status" value="1"/>
</dbReference>
<dbReference type="Proteomes" id="UP000829685">
    <property type="component" value="Unassembled WGS sequence"/>
</dbReference>
<gene>
    <name evidence="6" type="ORF">JX265_009664</name>
</gene>
<keyword evidence="7" id="KW-1185">Reference proteome</keyword>
<evidence type="ECO:0000259" key="5">
    <source>
        <dbReference type="Pfam" id="PF13023"/>
    </source>
</evidence>
<dbReference type="SUPFAM" id="SSF52540">
    <property type="entry name" value="P-loop containing nucleoside triphosphate hydrolases"/>
    <property type="match status" value="1"/>
</dbReference>
<reference evidence="6" key="1">
    <citation type="submission" date="2021-03" db="EMBL/GenBank/DDBJ databases">
        <title>Revisited historic fungal species revealed as producer of novel bioactive compounds through whole genome sequencing and comparative genomics.</title>
        <authorList>
            <person name="Vignolle G.A."/>
            <person name="Hochenegger N."/>
            <person name="Mach R.L."/>
            <person name="Mach-Aigner A.R."/>
            <person name="Javad Rahimi M."/>
            <person name="Salim K.A."/>
            <person name="Chan C.M."/>
            <person name="Lim L.B.L."/>
            <person name="Cai F."/>
            <person name="Druzhinina I.S."/>
            <person name="U'Ren J.M."/>
            <person name="Derntl C."/>
        </authorList>
    </citation>
    <scope>NUCLEOTIDE SEQUENCE</scope>
    <source>
        <strain evidence="6">TUCIM 5799</strain>
    </source>
</reference>
<keyword evidence="3 4" id="KW-0418">Kinase</keyword>
<keyword evidence="2" id="KW-0547">Nucleotide-binding</keyword>
<dbReference type="PRINTS" id="PR00094">
    <property type="entry name" value="ADENYLTKNASE"/>
</dbReference>